<sequence>MNLTGLSLKYNRITILALLLVILMGLVEYGNLSRDSMPPFTVRVATIITQFPGASPERVESLISDKVEKILQEIPEVKTITSTSRTGVSIVKMTVREDVPANKLQSVWDLARRKIDNIRKDLPEGIYGPNLNDENIGVVYGIFVGLESDGYEYNELKAHADKLRDDLIALDDAAKVIIGGTVEERIHIEYNDAKLAQVGLTSGQLKNIISESNIIIPSGQINLGEERIILESSGNFESIESIQNLVIPIGLQGETVLLGDLATIKRGYVTPKESIVRINGNQSLALYVSVKEGANLIELGNDVDNLIKDYNETKLPLGINAMRIASQDKEVKKKIDVFIVNLLQSIVIVLLVILVVLGWRAGVIIASMVPGTIILTFLLMGLFDVGLNQVTLASLIMALGLLVDNGIVMVEGLLEKLHAGQSKFDAAVNSAKEYMTPLLISSLTTSAAFLSFYLADGTMGDMMGNIFLVITMALLSSWLMAFTIIPLFGNSLLKVHNGTEEHKTIFDYLRGHYNRYLEWALNKPVLTCLTILVLFFLSLFGFRFIPSIFMPPNDRNLVVVDINYPLGTKIETTDSKVALLESYIKDSLLVNENIEEGIINWSSYIGKGPEAYDLGYFAGEPNSSYAHMLLNTTSNLANDIVINKLRDFAGNNLLDAEVKISRLVGSGGAAAPIEIRIAGDDPDELFRIADRIKTKLFQTPGTINVTDDWGSRIKKLYVKIDENKLSRSGLTNQDVAISLLTSLDGFEVGEFRDEDQSIPMTMKREGIENLAYTDIENLNVFSQARGTSIPLSQVAEIEVPWQYSKILRRKLARNLIIQAGVADGYLASDIMDEAIRPLMHEESQKWDSGYTYEFGGDAEGSNDAMGAVILNLPLSFFIIILLLVIQFNSFRKASIIFMTIPLAIVGVTGGLLVVGSFFSFTAFLGIISLAGIIINDAIVLIDKMGSELNEGKGLLESIKKAANDRFSPIMLTTLTTSCGMVPLWTGGGELWSPMAITIIFGLLFGTIILLIFVPVIFKLLFKNKQEDTVN</sequence>
<proteinExistence type="predicted"/>
<dbReference type="GO" id="GO:0005886">
    <property type="term" value="C:plasma membrane"/>
    <property type="evidence" value="ECO:0007669"/>
    <property type="project" value="TreeGrafter"/>
</dbReference>
<feature type="transmembrane region" description="Helical" evidence="1">
    <location>
        <begin position="466"/>
        <end position="488"/>
    </location>
</feature>
<dbReference type="OrthoDB" id="9798415at2"/>
<dbReference type="STRING" id="1416801.SAMN05192553_101308"/>
<feature type="transmembrane region" description="Helical" evidence="1">
    <location>
        <begin position="895"/>
        <end position="914"/>
    </location>
</feature>
<feature type="transmembrane region" description="Helical" evidence="1">
    <location>
        <begin position="864"/>
        <end position="883"/>
    </location>
</feature>
<dbReference type="InterPro" id="IPR027463">
    <property type="entry name" value="AcrB_DN_DC_subdom"/>
</dbReference>
<keyword evidence="3" id="KW-1185">Reference proteome</keyword>
<feature type="transmembrane region" description="Helical" evidence="1">
    <location>
        <begin position="524"/>
        <end position="545"/>
    </location>
</feature>
<feature type="transmembrane region" description="Helical" evidence="1">
    <location>
        <begin position="12"/>
        <end position="30"/>
    </location>
</feature>
<dbReference type="Gene3D" id="3.30.2090.10">
    <property type="entry name" value="Multidrug efflux transporter AcrB TolC docking domain, DN and DC subdomains"/>
    <property type="match status" value="2"/>
</dbReference>
<dbReference type="SUPFAM" id="SSF82866">
    <property type="entry name" value="Multidrug efflux transporter AcrB transmembrane domain"/>
    <property type="match status" value="2"/>
</dbReference>
<gene>
    <name evidence="2" type="ORF">SAMN05192553_101308</name>
</gene>
<dbReference type="PANTHER" id="PTHR32063:SF18">
    <property type="entry name" value="CATION EFFLUX SYSTEM PROTEIN"/>
    <property type="match status" value="1"/>
</dbReference>
<evidence type="ECO:0000313" key="3">
    <source>
        <dbReference type="Proteomes" id="UP000199403"/>
    </source>
</evidence>
<feature type="transmembrane region" description="Helical" evidence="1">
    <location>
        <begin position="390"/>
        <end position="414"/>
    </location>
</feature>
<feature type="transmembrane region" description="Helical" evidence="1">
    <location>
        <begin position="990"/>
        <end position="1017"/>
    </location>
</feature>
<dbReference type="Gene3D" id="1.20.1640.10">
    <property type="entry name" value="Multidrug efflux transporter AcrB transmembrane domain"/>
    <property type="match status" value="2"/>
</dbReference>
<dbReference type="Gene3D" id="3.30.70.1430">
    <property type="entry name" value="Multidrug efflux transporter AcrB pore domain"/>
    <property type="match status" value="2"/>
</dbReference>
<keyword evidence="1" id="KW-1133">Transmembrane helix</keyword>
<dbReference type="RefSeq" id="WP_092168503.1">
    <property type="nucleotide sequence ID" value="NZ_FNZH01000001.1"/>
</dbReference>
<keyword evidence="1" id="KW-0812">Transmembrane</keyword>
<dbReference type="Gene3D" id="3.30.70.1320">
    <property type="entry name" value="Multidrug efflux transporter AcrB pore domain like"/>
    <property type="match status" value="1"/>
</dbReference>
<dbReference type="InterPro" id="IPR001036">
    <property type="entry name" value="Acrflvin-R"/>
</dbReference>
<feature type="transmembrane region" description="Helical" evidence="1">
    <location>
        <begin position="920"/>
        <end position="941"/>
    </location>
</feature>
<dbReference type="SUPFAM" id="SSF82714">
    <property type="entry name" value="Multidrug efflux transporter AcrB TolC docking domain, DN and DC subdomains"/>
    <property type="match status" value="2"/>
</dbReference>
<protein>
    <submittedName>
        <fullName evidence="2">Multidrug efflux pump subunit AcrB</fullName>
    </submittedName>
</protein>
<dbReference type="EMBL" id="FNZH01000001">
    <property type="protein sequence ID" value="SEI79298.1"/>
    <property type="molecule type" value="Genomic_DNA"/>
</dbReference>
<dbReference type="AlphaFoldDB" id="A0A1H6TGY5"/>
<dbReference type="Pfam" id="PF00873">
    <property type="entry name" value="ACR_tran"/>
    <property type="match status" value="1"/>
</dbReference>
<dbReference type="GO" id="GO:0042910">
    <property type="term" value="F:xenobiotic transmembrane transporter activity"/>
    <property type="evidence" value="ECO:0007669"/>
    <property type="project" value="TreeGrafter"/>
</dbReference>
<reference evidence="3" key="1">
    <citation type="submission" date="2016-10" db="EMBL/GenBank/DDBJ databases">
        <authorList>
            <person name="Varghese N."/>
            <person name="Submissions S."/>
        </authorList>
    </citation>
    <scope>NUCLEOTIDE SEQUENCE [LARGE SCALE GENOMIC DNA]</scope>
    <source>
        <strain evidence="3">IBRC-M 10761</strain>
    </source>
</reference>
<accession>A0A1H6TGY5</accession>
<feature type="transmembrane region" description="Helical" evidence="1">
    <location>
        <begin position="337"/>
        <end position="357"/>
    </location>
</feature>
<dbReference type="Proteomes" id="UP000199403">
    <property type="component" value="Unassembled WGS sequence"/>
</dbReference>
<dbReference type="PANTHER" id="PTHR32063">
    <property type="match status" value="1"/>
</dbReference>
<evidence type="ECO:0000313" key="2">
    <source>
        <dbReference type="EMBL" id="SEI79298.1"/>
    </source>
</evidence>
<feature type="transmembrane region" description="Helical" evidence="1">
    <location>
        <begin position="363"/>
        <end position="383"/>
    </location>
</feature>
<evidence type="ECO:0000256" key="1">
    <source>
        <dbReference type="SAM" id="Phobius"/>
    </source>
</evidence>
<dbReference type="Gene3D" id="3.30.70.1440">
    <property type="entry name" value="Multidrug efflux transporter AcrB pore domain"/>
    <property type="match status" value="1"/>
</dbReference>
<keyword evidence="1" id="KW-0472">Membrane</keyword>
<feature type="transmembrane region" description="Helical" evidence="1">
    <location>
        <begin position="434"/>
        <end position="454"/>
    </location>
</feature>
<organism evidence="2 3">
    <name type="scientific">Cyclobacterium xiamenense</name>
    <dbReference type="NCBI Taxonomy" id="1297121"/>
    <lineage>
        <taxon>Bacteria</taxon>
        <taxon>Pseudomonadati</taxon>
        <taxon>Bacteroidota</taxon>
        <taxon>Cytophagia</taxon>
        <taxon>Cytophagales</taxon>
        <taxon>Cyclobacteriaceae</taxon>
        <taxon>Cyclobacterium</taxon>
    </lineage>
</organism>
<dbReference type="SUPFAM" id="SSF82693">
    <property type="entry name" value="Multidrug efflux transporter AcrB pore domain, PN1, PN2, PC1 and PC2 subdomains"/>
    <property type="match status" value="2"/>
</dbReference>
<name>A0A1H6TGY5_9BACT</name>
<dbReference type="PRINTS" id="PR00702">
    <property type="entry name" value="ACRIFLAVINRP"/>
</dbReference>